<dbReference type="AlphaFoldDB" id="A0A059G3V1"/>
<dbReference type="InterPro" id="IPR036388">
    <property type="entry name" value="WH-like_DNA-bd_sf"/>
</dbReference>
<evidence type="ECO:0000313" key="6">
    <source>
        <dbReference type="EMBL" id="KDA01532.1"/>
    </source>
</evidence>
<accession>A0A059G3V1</accession>
<dbReference type="InterPro" id="IPR000524">
    <property type="entry name" value="Tscrpt_reg_HTH_GntR"/>
</dbReference>
<sequence length="181" mass="19785">MMKKSPETHASAESPPGQDGSSAAAVAEGLRALIIDGELPAGARITERAVAERFDCTASTTREAFHLLEKQGAIMVSARRGARVIDADYAPPRELFVVWDRLRWLLGEELRRHDASAEPASQPEKAARTRSQRLKLVERQLALLSRVSGNPRLADVMGQVALHVCIVAPERLAELEESLSQ</sequence>
<dbReference type="OrthoDB" id="9788098at2"/>
<gene>
    <name evidence="6" type="ORF">HOC_15272</name>
</gene>
<dbReference type="PROSITE" id="PS50949">
    <property type="entry name" value="HTH_GNTR"/>
    <property type="match status" value="1"/>
</dbReference>
<protein>
    <submittedName>
        <fullName evidence="6">GntR family transcriptional regulator</fullName>
    </submittedName>
</protein>
<dbReference type="RefSeq" id="WP_035540110.1">
    <property type="nucleotide sequence ID" value="NZ_ARYL01000026.1"/>
</dbReference>
<dbReference type="EMBL" id="ARYL01000026">
    <property type="protein sequence ID" value="KDA01532.1"/>
    <property type="molecule type" value="Genomic_DNA"/>
</dbReference>
<evidence type="ECO:0000256" key="4">
    <source>
        <dbReference type="SAM" id="MobiDB-lite"/>
    </source>
</evidence>
<evidence type="ECO:0000259" key="5">
    <source>
        <dbReference type="PROSITE" id="PS50949"/>
    </source>
</evidence>
<reference evidence="6 7" key="1">
    <citation type="journal article" date="2014" name="Antonie Van Leeuwenhoek">
        <title>Hyphomonas beringensis sp. nov. and Hyphomonas chukchiensis sp. nov., isolated from surface seawater of the Bering Sea and Chukchi Sea.</title>
        <authorList>
            <person name="Li C."/>
            <person name="Lai Q."/>
            <person name="Li G."/>
            <person name="Dong C."/>
            <person name="Wang J."/>
            <person name="Liao Y."/>
            <person name="Shao Z."/>
        </authorList>
    </citation>
    <scope>NUCLEOTIDE SEQUENCE [LARGE SCALE GENOMIC DNA]</scope>
    <source>
        <strain evidence="6 7">SCH89</strain>
    </source>
</reference>
<dbReference type="PANTHER" id="PTHR43537">
    <property type="entry name" value="TRANSCRIPTIONAL REGULATOR, GNTR FAMILY"/>
    <property type="match status" value="1"/>
</dbReference>
<dbReference type="PANTHER" id="PTHR43537:SF5">
    <property type="entry name" value="UXU OPERON TRANSCRIPTIONAL REGULATOR"/>
    <property type="match status" value="1"/>
</dbReference>
<comment type="caution">
    <text evidence="6">The sequence shown here is derived from an EMBL/GenBank/DDBJ whole genome shotgun (WGS) entry which is preliminary data.</text>
</comment>
<organism evidence="6 7">
    <name type="scientific">Hyphomonas oceanitis SCH89</name>
    <dbReference type="NCBI Taxonomy" id="1280953"/>
    <lineage>
        <taxon>Bacteria</taxon>
        <taxon>Pseudomonadati</taxon>
        <taxon>Pseudomonadota</taxon>
        <taxon>Alphaproteobacteria</taxon>
        <taxon>Hyphomonadales</taxon>
        <taxon>Hyphomonadaceae</taxon>
        <taxon>Hyphomonas</taxon>
    </lineage>
</organism>
<dbReference type="Gene3D" id="1.10.10.10">
    <property type="entry name" value="Winged helix-like DNA-binding domain superfamily/Winged helix DNA-binding domain"/>
    <property type="match status" value="1"/>
</dbReference>
<dbReference type="STRING" id="1280953.HOC_15272"/>
<evidence type="ECO:0000256" key="1">
    <source>
        <dbReference type="ARBA" id="ARBA00023015"/>
    </source>
</evidence>
<dbReference type="Proteomes" id="UP000024942">
    <property type="component" value="Unassembled WGS sequence"/>
</dbReference>
<dbReference type="GO" id="GO:0003677">
    <property type="term" value="F:DNA binding"/>
    <property type="evidence" value="ECO:0007669"/>
    <property type="project" value="UniProtKB-KW"/>
</dbReference>
<dbReference type="GO" id="GO:0003700">
    <property type="term" value="F:DNA-binding transcription factor activity"/>
    <property type="evidence" value="ECO:0007669"/>
    <property type="project" value="InterPro"/>
</dbReference>
<proteinExistence type="predicted"/>
<feature type="domain" description="HTH gntR-type" evidence="5">
    <location>
        <begin position="20"/>
        <end position="87"/>
    </location>
</feature>
<keyword evidence="1" id="KW-0805">Transcription regulation</keyword>
<keyword evidence="2" id="KW-0238">DNA-binding</keyword>
<keyword evidence="7" id="KW-1185">Reference proteome</keyword>
<dbReference type="InterPro" id="IPR036390">
    <property type="entry name" value="WH_DNA-bd_sf"/>
</dbReference>
<evidence type="ECO:0000256" key="2">
    <source>
        <dbReference type="ARBA" id="ARBA00023125"/>
    </source>
</evidence>
<feature type="region of interest" description="Disordered" evidence="4">
    <location>
        <begin position="1"/>
        <end position="23"/>
    </location>
</feature>
<dbReference type="eggNOG" id="COG1802">
    <property type="taxonomic scope" value="Bacteria"/>
</dbReference>
<dbReference type="Pfam" id="PF00392">
    <property type="entry name" value="GntR"/>
    <property type="match status" value="1"/>
</dbReference>
<evidence type="ECO:0000313" key="7">
    <source>
        <dbReference type="Proteomes" id="UP000024942"/>
    </source>
</evidence>
<keyword evidence="3" id="KW-0804">Transcription</keyword>
<evidence type="ECO:0000256" key="3">
    <source>
        <dbReference type="ARBA" id="ARBA00023163"/>
    </source>
</evidence>
<dbReference type="PATRIC" id="fig|1280953.3.peg.3068"/>
<dbReference type="SMART" id="SM00345">
    <property type="entry name" value="HTH_GNTR"/>
    <property type="match status" value="1"/>
</dbReference>
<name>A0A059G3V1_9PROT</name>
<dbReference type="SUPFAM" id="SSF46785">
    <property type="entry name" value="Winged helix' DNA-binding domain"/>
    <property type="match status" value="1"/>
</dbReference>